<name>A0A455T2L7_9CHLR</name>
<evidence type="ECO:0000313" key="2">
    <source>
        <dbReference type="EMBL" id="BBH94168.1"/>
    </source>
</evidence>
<feature type="compositionally biased region" description="Low complexity" evidence="1">
    <location>
        <begin position="48"/>
        <end position="91"/>
    </location>
</feature>
<feature type="compositionally biased region" description="Polar residues" evidence="1">
    <location>
        <begin position="99"/>
        <end position="117"/>
    </location>
</feature>
<protein>
    <submittedName>
        <fullName evidence="2">Uncharacterized protein</fullName>
    </submittedName>
</protein>
<dbReference type="EMBL" id="AP019377">
    <property type="protein sequence ID" value="BBH94168.1"/>
    <property type="molecule type" value="Genomic_DNA"/>
</dbReference>
<reference evidence="2" key="1">
    <citation type="submission" date="2018-12" db="EMBL/GenBank/DDBJ databases">
        <title>Novel natural products biosynthetic potential of the class Ktedonobacteria.</title>
        <authorList>
            <person name="Zheng Y."/>
            <person name="Saitou A."/>
            <person name="Wang C.M."/>
            <person name="Toyoda A."/>
            <person name="Minakuchi Y."/>
            <person name="Sekiguchi Y."/>
            <person name="Ueda K."/>
            <person name="Takano H."/>
            <person name="Sakai Y."/>
            <person name="Yokota A."/>
            <person name="Yabe S."/>
        </authorList>
    </citation>
    <scope>NUCLEOTIDE SEQUENCE</scope>
    <source>
        <strain evidence="2">A3-2</strain>
    </source>
</reference>
<proteinExistence type="predicted"/>
<gene>
    <name evidence="2" type="ORF">KTA_23670</name>
</gene>
<feature type="region of interest" description="Disordered" evidence="1">
    <location>
        <begin position="48"/>
        <end position="117"/>
    </location>
</feature>
<accession>A0A455T2L7</accession>
<dbReference type="AlphaFoldDB" id="A0A455T2L7"/>
<evidence type="ECO:0000256" key="1">
    <source>
        <dbReference type="SAM" id="MobiDB-lite"/>
    </source>
</evidence>
<sequence length="117" mass="11950">MLTMKMSKKSLVQSAVARRPLLRLALLLILIVGMVALTACAGRAASSQNQVVPASAQSQSQSAPASNQSSTPSAGGGSPAQQVQSIDQQVQGTLPALDQAQNDANNSDQGQDNAPLP</sequence>
<organism evidence="2">
    <name type="scientific">Thermogemmatispora argillosa</name>
    <dbReference type="NCBI Taxonomy" id="2045280"/>
    <lineage>
        <taxon>Bacteria</taxon>
        <taxon>Bacillati</taxon>
        <taxon>Chloroflexota</taxon>
        <taxon>Ktedonobacteria</taxon>
        <taxon>Thermogemmatisporales</taxon>
        <taxon>Thermogemmatisporaceae</taxon>
        <taxon>Thermogemmatispora</taxon>
    </lineage>
</organism>